<dbReference type="STRING" id="1648.A2I91_00565"/>
<dbReference type="SUPFAM" id="SSF53850">
    <property type="entry name" value="Periplasmic binding protein-like II"/>
    <property type="match status" value="1"/>
</dbReference>
<keyword evidence="2" id="KW-0732">Signal</keyword>
<evidence type="ECO:0000256" key="4">
    <source>
        <dbReference type="ARBA" id="ARBA00023139"/>
    </source>
</evidence>
<evidence type="ECO:0000256" key="1">
    <source>
        <dbReference type="ARBA" id="ARBA00004635"/>
    </source>
</evidence>
<reference evidence="8" key="1">
    <citation type="submission" date="2011-01" db="EMBL/GenBank/DDBJ databases">
        <authorList>
            <person name="Muzny D."/>
            <person name="Qin X."/>
            <person name="Buhay C."/>
            <person name="Dugan-Rocha S."/>
            <person name="Ding Y."/>
            <person name="Chen G."/>
            <person name="Hawes A."/>
            <person name="Holder M."/>
            <person name="Jhangiani S."/>
            <person name="Johnson A."/>
            <person name="Khan Z."/>
            <person name="Li Z."/>
            <person name="Liu W."/>
            <person name="Liu X."/>
            <person name="Perez L."/>
            <person name="Shen H."/>
            <person name="Wang Q."/>
            <person name="Watt J."/>
            <person name="Xi L."/>
            <person name="Xin Y."/>
            <person name="Zhou J."/>
            <person name="Deng J."/>
            <person name="Jiang H."/>
            <person name="Liu Y."/>
            <person name="Qu J."/>
            <person name="Song X.-Z."/>
            <person name="Zhang L."/>
            <person name="Villasana D."/>
            <person name="Johnson A."/>
            <person name="Liu J."/>
            <person name="Liyanage D."/>
            <person name="Lorensuhewa L."/>
            <person name="Robinson T."/>
            <person name="Song A."/>
            <person name="Song B.-B."/>
            <person name="Dinh H."/>
            <person name="Thornton R."/>
            <person name="Coyle M."/>
            <person name="Francisco L."/>
            <person name="Jackson L."/>
            <person name="Javaid M."/>
            <person name="Korchina V."/>
            <person name="Kovar C."/>
            <person name="Mata R."/>
            <person name="Mathew T."/>
            <person name="Ngo R."/>
            <person name="Nguyen L."/>
            <person name="Nguyen N."/>
            <person name="Okwuonu G."/>
            <person name="Ongeri F."/>
            <person name="Pham C."/>
            <person name="Simmons D."/>
            <person name="Wilczek-Boney K."/>
            <person name="Hale W."/>
            <person name="Jakkamsetti A."/>
            <person name="Pham P."/>
            <person name="Ruth R."/>
            <person name="San Lucas F."/>
            <person name="Warren J."/>
            <person name="Zhang J."/>
            <person name="Zhao Z."/>
            <person name="Zhou C."/>
            <person name="Zhu D."/>
            <person name="Lee S."/>
            <person name="Bess C."/>
            <person name="Blankenburg K."/>
            <person name="Forbes L."/>
            <person name="Fu Q."/>
            <person name="Gubbala S."/>
            <person name="Hirani K."/>
            <person name="Jayaseelan J.C."/>
            <person name="Lara F."/>
            <person name="Munidasa M."/>
            <person name="Palculict T."/>
            <person name="Patil S."/>
            <person name="Pu L.-L."/>
            <person name="Saada N."/>
            <person name="Tang L."/>
            <person name="Weissenberger G."/>
            <person name="Zhu Y."/>
            <person name="Hemphill L."/>
            <person name="Shang Y."/>
            <person name="Youmans B."/>
            <person name="Ayvaz T."/>
            <person name="Ross M."/>
            <person name="Santibanez J."/>
            <person name="Aqrawi P."/>
            <person name="Gross S."/>
            <person name="Joshi V."/>
            <person name="Fowler G."/>
            <person name="Nazareth L."/>
            <person name="Reid J."/>
            <person name="Worley K."/>
            <person name="Petrosino J."/>
            <person name="Highlander S."/>
            <person name="Gibbs R."/>
        </authorList>
    </citation>
    <scope>NUCLEOTIDE SEQUENCE [LARGE SCALE GENOMIC DNA]</scope>
    <source>
        <strain evidence="8">ATCC 19414</strain>
    </source>
</reference>
<dbReference type="Gene3D" id="3.40.190.10">
    <property type="entry name" value="Periplasmic binding protein-like II"/>
    <property type="match status" value="2"/>
</dbReference>
<feature type="lipid moiety-binding region" description="S-diacylglycerol cysteine" evidence="7">
    <location>
        <position position="32"/>
    </location>
</feature>
<dbReference type="GO" id="GO:0016020">
    <property type="term" value="C:membrane"/>
    <property type="evidence" value="ECO:0007669"/>
    <property type="project" value="UniProtKB-SubCell"/>
</dbReference>
<keyword evidence="4" id="KW-0564">Palmitate</keyword>
<dbReference type="Proteomes" id="UP000003028">
    <property type="component" value="Unassembled WGS sequence"/>
</dbReference>
<dbReference type="PANTHER" id="PTHR30429:SF3">
    <property type="entry name" value="LIPOPROTEIN"/>
    <property type="match status" value="1"/>
</dbReference>
<protein>
    <recommendedName>
        <fullName evidence="6">Lipoprotein</fullName>
    </recommendedName>
</protein>
<name>E7FWI9_ERYRH</name>
<dbReference type="EMBL" id="ACLK02000002">
    <property type="protein sequence ID" value="EFY08600.1"/>
    <property type="molecule type" value="Genomic_DNA"/>
</dbReference>
<keyword evidence="9" id="KW-1185">Reference proteome</keyword>
<accession>E7FWI9</accession>
<comment type="caution">
    <text evidence="8">The sequence shown here is derived from an EMBL/GenBank/DDBJ whole genome shotgun (WGS) entry which is preliminary data.</text>
</comment>
<dbReference type="PANTHER" id="PTHR30429">
    <property type="entry name" value="D-METHIONINE-BINDING LIPOPROTEIN METQ"/>
    <property type="match status" value="1"/>
</dbReference>
<evidence type="ECO:0000256" key="3">
    <source>
        <dbReference type="ARBA" id="ARBA00023136"/>
    </source>
</evidence>
<evidence type="ECO:0000313" key="9">
    <source>
        <dbReference type="Proteomes" id="UP000003028"/>
    </source>
</evidence>
<evidence type="ECO:0000256" key="5">
    <source>
        <dbReference type="ARBA" id="ARBA00023288"/>
    </source>
</evidence>
<keyword evidence="5 6" id="KW-0449">Lipoprotein</keyword>
<comment type="subcellular location">
    <subcellularLocation>
        <location evidence="1">Membrane</location>
        <topology evidence="1">Lipid-anchor</topology>
    </subcellularLocation>
</comment>
<dbReference type="PROSITE" id="PS51257">
    <property type="entry name" value="PROKAR_LIPOPROTEIN"/>
    <property type="match status" value="1"/>
</dbReference>
<dbReference type="Pfam" id="PF03180">
    <property type="entry name" value="Lipoprotein_9"/>
    <property type="match status" value="1"/>
</dbReference>
<dbReference type="PIRSF" id="PIRSF002854">
    <property type="entry name" value="MetQ"/>
    <property type="match status" value="1"/>
</dbReference>
<comment type="similarity">
    <text evidence="6">Belongs to the nlpA lipoprotein family.</text>
</comment>
<proteinExistence type="inferred from homology"/>
<organism evidence="8 9">
    <name type="scientific">Erysipelothrix rhusiopathiae ATCC 19414</name>
    <dbReference type="NCBI Taxonomy" id="525280"/>
    <lineage>
        <taxon>Bacteria</taxon>
        <taxon>Bacillati</taxon>
        <taxon>Bacillota</taxon>
        <taxon>Erysipelotrichia</taxon>
        <taxon>Erysipelotrichales</taxon>
        <taxon>Erysipelotrichaceae</taxon>
        <taxon>Erysipelothrix</taxon>
    </lineage>
</organism>
<keyword evidence="3" id="KW-0472">Membrane</keyword>
<gene>
    <name evidence="8" type="primary">metQ</name>
    <name evidence="8" type="ORF">HMPREF0357_10707</name>
</gene>
<sequence>MVILLLRKQHIKENIMKKTLILFITLLTLVGCGSKSKENVVRVGLHGGDQTKSWNYVVEQAAQEGINVELVYFSDYPQPNAALNSKEIDMNAFQHHIYLDDESQQNGYELTAVADTFYSPLGLYSRSIKDLSELKDGDKIAIPSDRTNGARALQLLQTHGLLKLNDAKLPDKKDIVENPHNFDIFELEASNLPGALAEVPLAAINSGIAVDAGFTPSQDAIKLETLTEENADYVNLIAIRTEDKDRKDLKRIVELYQTDAVKALIIEETSGASVPVF</sequence>
<dbReference type="AlphaFoldDB" id="E7FWI9"/>
<evidence type="ECO:0000256" key="6">
    <source>
        <dbReference type="PIRNR" id="PIRNR002854"/>
    </source>
</evidence>
<evidence type="ECO:0000256" key="7">
    <source>
        <dbReference type="PIRSR" id="PIRSR002854-1"/>
    </source>
</evidence>
<dbReference type="InterPro" id="IPR004872">
    <property type="entry name" value="Lipoprotein_NlpA"/>
</dbReference>
<evidence type="ECO:0000256" key="2">
    <source>
        <dbReference type="ARBA" id="ARBA00022729"/>
    </source>
</evidence>
<evidence type="ECO:0000313" key="8">
    <source>
        <dbReference type="EMBL" id="EFY08600.1"/>
    </source>
</evidence>